<comment type="catalytic activity">
    <reaction evidence="1">
        <text>Hydrolysis of terminal, non-reducing beta-D-glucosyl residues with release of beta-D-glucose.</text>
        <dbReference type="EC" id="3.2.1.21"/>
    </reaction>
</comment>
<comment type="subcellular location">
    <subcellularLocation>
        <location evidence="2">Secreted</location>
    </subcellularLocation>
</comment>
<reference evidence="19" key="1">
    <citation type="submission" date="2014-09" db="EMBL/GenBank/DDBJ databases">
        <title>Draft genome sequence of an oleaginous Mucoromycotina fungus Mucor ambiguus NBRC6742.</title>
        <authorList>
            <person name="Takeda I."/>
            <person name="Yamane N."/>
            <person name="Morita T."/>
            <person name="Tamano K."/>
            <person name="Machida M."/>
            <person name="Baker S."/>
            <person name="Koike H."/>
        </authorList>
    </citation>
    <scope>NUCLEOTIDE SEQUENCE</scope>
    <source>
        <strain evidence="19">NBRC 6742</strain>
    </source>
</reference>
<evidence type="ECO:0000256" key="5">
    <source>
        <dbReference type="ARBA" id="ARBA00012744"/>
    </source>
</evidence>
<dbReference type="AlphaFoldDB" id="A0A0C9N5W5"/>
<sequence>MQFCSTWSPSTSNMRFTLITSAIIAAFVCQSAATPSSNYWDEDFSYTHQLLSSADDTVKEQDQDVFKAADVQILSWDDAYSKARALVQSMSIDQKVNITTGVGWGVAQCVGNSGRSTNPDFPELCLQDSPLGIRYADGVSSGVAGINAAASFDKEGIRKRGEYMGSEFRAKGINAQLGPSMNMMRAPQGGRNWEAFGEDPYLVGAAAAETIRGIQSQGVMAVAKHLIGNEQETNRQLHSVHIDERTMHEVYLWPFARSVEADVASVMCSYNKINGVYACESDYAINHLLKGQLGFKGYVQSDWSATHSTVDSANNGLDMTMPGDITFNSGDSYFGKNLTKAVKMGSVHEDRVTDMATRIVAAWYKLGQDQGFPQPNFDSFRPEKGLHLDVQGDHRREIRQLGAASTVLLKNEDNILPLSASHIKKLSIIGSDAGPNPRQVLLLVSHLQMSHPIVLSGLNCEDHGCANGHLAQGWGSGTANYPYLITPLDGIKHRAGNSMAVTELLSDTDIGTAKKFASEADIAMVFVSANSGEEFITVEGHKGDRNHLDLWHNGDKLIEAVAEVNNNTIVVVHSVGPVLMDTWIKHPHIKAVVWPGLAGQESGNSLADILFGDVNPSGRLPYTIAHKLEDYPAKISNEMNFHYTEGIHVGYRWFDKHGIDPLFEFGYGLSYTRFEYADAQVHVVHGEAQDPNVEVTAKVMIKNVGQFDGAEIPQVYLSFPSVAENSPQLLRGFEKVFVPKGGQAPAVFTLKKTELSYFDVNTHKWVVPKGEFVLHIGSSSRNIRHSQSFTLN</sequence>
<dbReference type="Pfam" id="PF14310">
    <property type="entry name" value="Fn3-like"/>
    <property type="match status" value="1"/>
</dbReference>
<dbReference type="SMART" id="SM01217">
    <property type="entry name" value="Fn3_like"/>
    <property type="match status" value="1"/>
</dbReference>
<keyword evidence="7 17" id="KW-0732">Signal</keyword>
<dbReference type="Pfam" id="PF00933">
    <property type="entry name" value="Glyco_hydro_3"/>
    <property type="match status" value="1"/>
</dbReference>
<dbReference type="SUPFAM" id="SSF51445">
    <property type="entry name" value="(Trans)glycosidases"/>
    <property type="match status" value="1"/>
</dbReference>
<evidence type="ECO:0000256" key="17">
    <source>
        <dbReference type="SAM" id="SignalP"/>
    </source>
</evidence>
<dbReference type="PRINTS" id="PR00133">
    <property type="entry name" value="GLHYDRLASE3"/>
</dbReference>
<evidence type="ECO:0000256" key="11">
    <source>
        <dbReference type="ARBA" id="ARBA00023326"/>
    </source>
</evidence>
<dbReference type="SUPFAM" id="SSF52279">
    <property type="entry name" value="Beta-D-glucan exohydrolase, C-terminal domain"/>
    <property type="match status" value="1"/>
</dbReference>
<evidence type="ECO:0000313" key="19">
    <source>
        <dbReference type="EMBL" id="GAN11467.1"/>
    </source>
</evidence>
<dbReference type="GO" id="GO:0008422">
    <property type="term" value="F:beta-glucosidase activity"/>
    <property type="evidence" value="ECO:0007669"/>
    <property type="project" value="UniProtKB-EC"/>
</dbReference>
<evidence type="ECO:0000256" key="6">
    <source>
        <dbReference type="ARBA" id="ARBA00022525"/>
    </source>
</evidence>
<dbReference type="FunFam" id="3.20.20.300:FF:000002">
    <property type="entry name" value="Probable beta-glucosidase"/>
    <property type="match status" value="1"/>
</dbReference>
<dbReference type="Proteomes" id="UP000053815">
    <property type="component" value="Unassembled WGS sequence"/>
</dbReference>
<keyword evidence="8 19" id="KW-0378">Hydrolase</keyword>
<evidence type="ECO:0000256" key="4">
    <source>
        <dbReference type="ARBA" id="ARBA00005336"/>
    </source>
</evidence>
<feature type="domain" description="Fibronectin type III-like" evidence="18">
    <location>
        <begin position="711"/>
        <end position="780"/>
    </location>
</feature>
<dbReference type="STRING" id="91626.A0A0C9N5W5"/>
<evidence type="ECO:0000256" key="1">
    <source>
        <dbReference type="ARBA" id="ARBA00000448"/>
    </source>
</evidence>
<dbReference type="InterPro" id="IPR026891">
    <property type="entry name" value="Fn3-like"/>
</dbReference>
<dbReference type="EC" id="3.2.1.21" evidence="5"/>
<dbReference type="Gene3D" id="3.20.20.300">
    <property type="entry name" value="Glycoside hydrolase, family 3, N-terminal domain"/>
    <property type="match status" value="1"/>
</dbReference>
<protein>
    <recommendedName>
        <fullName evidence="13">Probable beta-glucosidase G</fullName>
        <ecNumber evidence="5">3.2.1.21</ecNumber>
    </recommendedName>
    <alternativeName>
        <fullName evidence="14">Beta-D-glucoside glucohydrolase G</fullName>
    </alternativeName>
    <alternativeName>
        <fullName evidence="15">Cellobiase G</fullName>
    </alternativeName>
    <alternativeName>
        <fullName evidence="16">Gentiobiase G</fullName>
    </alternativeName>
</protein>
<dbReference type="InterPro" id="IPR013783">
    <property type="entry name" value="Ig-like_fold"/>
</dbReference>
<dbReference type="EMBL" id="DF836907">
    <property type="protein sequence ID" value="GAN11467.1"/>
    <property type="molecule type" value="Genomic_DNA"/>
</dbReference>
<evidence type="ECO:0000256" key="3">
    <source>
        <dbReference type="ARBA" id="ARBA00004987"/>
    </source>
</evidence>
<dbReference type="GO" id="GO:0009251">
    <property type="term" value="P:glucan catabolic process"/>
    <property type="evidence" value="ECO:0007669"/>
    <property type="project" value="TreeGrafter"/>
</dbReference>
<dbReference type="InterPro" id="IPR036962">
    <property type="entry name" value="Glyco_hydro_3_N_sf"/>
</dbReference>
<evidence type="ECO:0000256" key="10">
    <source>
        <dbReference type="ARBA" id="ARBA00023295"/>
    </source>
</evidence>
<dbReference type="InterPro" id="IPR017853">
    <property type="entry name" value="GH"/>
</dbReference>
<gene>
    <name evidence="19" type="ORF">MAM1_0618d11030</name>
</gene>
<keyword evidence="20" id="KW-1185">Reference proteome</keyword>
<evidence type="ECO:0000313" key="20">
    <source>
        <dbReference type="Proteomes" id="UP000053815"/>
    </source>
</evidence>
<keyword evidence="6" id="KW-0964">Secreted</keyword>
<dbReference type="Gene3D" id="3.40.50.1700">
    <property type="entry name" value="Glycoside hydrolase family 3 C-terminal domain"/>
    <property type="match status" value="1"/>
</dbReference>
<keyword evidence="9" id="KW-0119">Carbohydrate metabolism</keyword>
<keyword evidence="10" id="KW-0326">Glycosidase</keyword>
<name>A0A0C9N5W5_9FUNG</name>
<dbReference type="Pfam" id="PF01915">
    <property type="entry name" value="Glyco_hydro_3_C"/>
    <property type="match status" value="1"/>
</dbReference>
<dbReference type="InterPro" id="IPR001764">
    <property type="entry name" value="Glyco_hydro_3_N"/>
</dbReference>
<feature type="chain" id="PRO_5002216060" description="Probable beta-glucosidase G" evidence="17">
    <location>
        <begin position="34"/>
        <end position="792"/>
    </location>
</feature>
<evidence type="ECO:0000256" key="16">
    <source>
        <dbReference type="ARBA" id="ARBA00041808"/>
    </source>
</evidence>
<accession>A0A0C9N5W5</accession>
<evidence type="ECO:0000256" key="9">
    <source>
        <dbReference type="ARBA" id="ARBA00023277"/>
    </source>
</evidence>
<dbReference type="InterPro" id="IPR036881">
    <property type="entry name" value="Glyco_hydro_3_C_sf"/>
</dbReference>
<evidence type="ECO:0000256" key="7">
    <source>
        <dbReference type="ARBA" id="ARBA00022729"/>
    </source>
</evidence>
<dbReference type="PANTHER" id="PTHR42715:SF12">
    <property type="entry name" value="BETA-GLUCOSIDASE G-RELATED"/>
    <property type="match status" value="1"/>
</dbReference>
<comment type="pathway">
    <text evidence="3">Glycan metabolism; cellulose degradation.</text>
</comment>
<organism evidence="19">
    <name type="scientific">Mucor ambiguus</name>
    <dbReference type="NCBI Taxonomy" id="91626"/>
    <lineage>
        <taxon>Eukaryota</taxon>
        <taxon>Fungi</taxon>
        <taxon>Fungi incertae sedis</taxon>
        <taxon>Mucoromycota</taxon>
        <taxon>Mucoromycotina</taxon>
        <taxon>Mucoromycetes</taxon>
        <taxon>Mucorales</taxon>
        <taxon>Mucorineae</taxon>
        <taxon>Mucoraceae</taxon>
        <taxon>Mucor</taxon>
    </lineage>
</organism>
<comment type="function">
    <text evidence="12">Beta-glucosidases are one of a number of cellulolytic enzymes involved in the degradation of cellulosic biomass. Catalyzes the last step releasing glucose from the inhibitory cellobiose.</text>
</comment>
<keyword evidence="11" id="KW-0624">Polysaccharide degradation</keyword>
<evidence type="ECO:0000256" key="8">
    <source>
        <dbReference type="ARBA" id="ARBA00022801"/>
    </source>
</evidence>
<dbReference type="PANTHER" id="PTHR42715">
    <property type="entry name" value="BETA-GLUCOSIDASE"/>
    <property type="match status" value="1"/>
</dbReference>
<proteinExistence type="inferred from homology"/>
<evidence type="ECO:0000256" key="13">
    <source>
        <dbReference type="ARBA" id="ARBA00039579"/>
    </source>
</evidence>
<evidence type="ECO:0000256" key="15">
    <source>
        <dbReference type="ARBA" id="ARBA00041601"/>
    </source>
</evidence>
<dbReference type="OrthoDB" id="416222at2759"/>
<evidence type="ECO:0000256" key="12">
    <source>
        <dbReference type="ARBA" id="ARBA00024983"/>
    </source>
</evidence>
<comment type="similarity">
    <text evidence="4">Belongs to the glycosyl hydrolase 3 family.</text>
</comment>
<feature type="signal peptide" evidence="17">
    <location>
        <begin position="1"/>
        <end position="33"/>
    </location>
</feature>
<evidence type="ECO:0000256" key="14">
    <source>
        <dbReference type="ARBA" id="ARBA00041276"/>
    </source>
</evidence>
<dbReference type="InterPro" id="IPR050288">
    <property type="entry name" value="Cellulose_deg_GH3"/>
</dbReference>
<evidence type="ECO:0000259" key="18">
    <source>
        <dbReference type="SMART" id="SM01217"/>
    </source>
</evidence>
<dbReference type="FunFam" id="3.40.50.1700:FF:000003">
    <property type="entry name" value="Probable beta-glucosidase"/>
    <property type="match status" value="1"/>
</dbReference>
<dbReference type="Gene3D" id="2.60.40.10">
    <property type="entry name" value="Immunoglobulins"/>
    <property type="match status" value="1"/>
</dbReference>
<dbReference type="GO" id="GO:0005576">
    <property type="term" value="C:extracellular region"/>
    <property type="evidence" value="ECO:0007669"/>
    <property type="project" value="UniProtKB-SubCell"/>
</dbReference>
<dbReference type="InterPro" id="IPR002772">
    <property type="entry name" value="Glyco_hydro_3_C"/>
</dbReference>
<evidence type="ECO:0000256" key="2">
    <source>
        <dbReference type="ARBA" id="ARBA00004613"/>
    </source>
</evidence>